<dbReference type="AlphaFoldDB" id="A0A4R0R546"/>
<comment type="caution">
    <text evidence="1">The sequence shown here is derived from an EMBL/GenBank/DDBJ whole genome shotgun (WGS) entry which is preliminary data.</text>
</comment>
<accession>A0A4R0R546</accession>
<dbReference type="OrthoDB" id="17066at2759"/>
<dbReference type="STRING" id="92696.A0A4R0R546"/>
<keyword evidence="2" id="KW-1185">Reference proteome</keyword>
<evidence type="ECO:0000313" key="1">
    <source>
        <dbReference type="EMBL" id="TCD61416.1"/>
    </source>
</evidence>
<sequence>MLEIRGVTETWESIVLVDGSKAVRILVDTRTDLENELSLLPAGTQPRHHIVQPKLAVADKCIAELDKVILKLQKQFQKMNTLVEQLETLFYEIHKIKGWQSVQEPLWATWSLEKFASSVSDILTPYSRSLEMHKDIVNLLRSHSIKFEVSRDAMSRWVAQPWLEDAGWDNYWEDLCEAEIDRWNVGK</sequence>
<dbReference type="EMBL" id="RWJN01000469">
    <property type="protein sequence ID" value="TCD61416.1"/>
    <property type="molecule type" value="Genomic_DNA"/>
</dbReference>
<evidence type="ECO:0000313" key="2">
    <source>
        <dbReference type="Proteomes" id="UP000292702"/>
    </source>
</evidence>
<reference evidence="1 2" key="1">
    <citation type="submission" date="2018-11" db="EMBL/GenBank/DDBJ databases">
        <title>Genome assembly of Steccherinum ochraceum LE-BIN_3174, the white-rot fungus of the Steccherinaceae family (The Residual Polyporoid clade, Polyporales, Basidiomycota).</title>
        <authorList>
            <person name="Fedorova T.V."/>
            <person name="Glazunova O.A."/>
            <person name="Landesman E.O."/>
            <person name="Moiseenko K.V."/>
            <person name="Psurtseva N.V."/>
            <person name="Savinova O.S."/>
            <person name="Shakhova N.V."/>
            <person name="Tyazhelova T.V."/>
            <person name="Vasina D.V."/>
        </authorList>
    </citation>
    <scope>NUCLEOTIDE SEQUENCE [LARGE SCALE GENOMIC DNA]</scope>
    <source>
        <strain evidence="1 2">LE-BIN_3174</strain>
    </source>
</reference>
<gene>
    <name evidence="1" type="ORF">EIP91_008450</name>
</gene>
<proteinExistence type="predicted"/>
<organism evidence="1 2">
    <name type="scientific">Steccherinum ochraceum</name>
    <dbReference type="NCBI Taxonomy" id="92696"/>
    <lineage>
        <taxon>Eukaryota</taxon>
        <taxon>Fungi</taxon>
        <taxon>Dikarya</taxon>
        <taxon>Basidiomycota</taxon>
        <taxon>Agaricomycotina</taxon>
        <taxon>Agaricomycetes</taxon>
        <taxon>Polyporales</taxon>
        <taxon>Steccherinaceae</taxon>
        <taxon>Steccherinum</taxon>
    </lineage>
</organism>
<protein>
    <submittedName>
        <fullName evidence="1">Uncharacterized protein</fullName>
    </submittedName>
</protein>
<name>A0A4R0R546_9APHY</name>
<dbReference type="Proteomes" id="UP000292702">
    <property type="component" value="Unassembled WGS sequence"/>
</dbReference>